<dbReference type="SMART" id="SM00530">
    <property type="entry name" value="HTH_XRE"/>
    <property type="match status" value="1"/>
</dbReference>
<keyword evidence="3" id="KW-1185">Reference proteome</keyword>
<proteinExistence type="predicted"/>
<dbReference type="Pfam" id="PF01381">
    <property type="entry name" value="HTH_3"/>
    <property type="match status" value="1"/>
</dbReference>
<dbReference type="OrthoDB" id="8115576at2"/>
<accession>A0A517DY33</accession>
<dbReference type="AlphaFoldDB" id="A0A517DY33"/>
<name>A0A517DY33_9FIRM</name>
<dbReference type="InterPro" id="IPR001387">
    <property type="entry name" value="Cro/C1-type_HTH"/>
</dbReference>
<dbReference type="Gene3D" id="1.10.260.40">
    <property type="entry name" value="lambda repressor-like DNA-binding domains"/>
    <property type="match status" value="1"/>
</dbReference>
<evidence type="ECO:0000313" key="3">
    <source>
        <dbReference type="Proteomes" id="UP000320776"/>
    </source>
</evidence>
<evidence type="ECO:0000259" key="1">
    <source>
        <dbReference type="PROSITE" id="PS50943"/>
    </source>
</evidence>
<dbReference type="GO" id="GO:0003677">
    <property type="term" value="F:DNA binding"/>
    <property type="evidence" value="ECO:0007669"/>
    <property type="project" value="InterPro"/>
</dbReference>
<gene>
    <name evidence="2" type="ORF">SPTER_36920</name>
</gene>
<evidence type="ECO:0000313" key="2">
    <source>
        <dbReference type="EMBL" id="QDR82267.1"/>
    </source>
</evidence>
<organism evidence="2 3">
    <name type="scientific">Sporomusa termitida</name>
    <dbReference type="NCBI Taxonomy" id="2377"/>
    <lineage>
        <taxon>Bacteria</taxon>
        <taxon>Bacillati</taxon>
        <taxon>Bacillota</taxon>
        <taxon>Negativicutes</taxon>
        <taxon>Selenomonadales</taxon>
        <taxon>Sporomusaceae</taxon>
        <taxon>Sporomusa</taxon>
    </lineage>
</organism>
<dbReference type="Proteomes" id="UP000320776">
    <property type="component" value="Chromosome"/>
</dbReference>
<reference evidence="2 3" key="1">
    <citation type="submission" date="2019-02" db="EMBL/GenBank/DDBJ databases">
        <title>Closed genome of Sporomusa termitida DSM 4440.</title>
        <authorList>
            <person name="Poehlein A."/>
            <person name="Daniel R."/>
        </authorList>
    </citation>
    <scope>NUCLEOTIDE SEQUENCE [LARGE SCALE GENOMIC DNA]</scope>
    <source>
        <strain evidence="2 3">DSM 4440</strain>
    </source>
</reference>
<protein>
    <submittedName>
        <fullName evidence="2">Helix-turn-helix protein</fullName>
    </submittedName>
</protein>
<dbReference type="InterPro" id="IPR010982">
    <property type="entry name" value="Lambda_DNA-bd_dom_sf"/>
</dbReference>
<dbReference type="EMBL" id="CP036259">
    <property type="protein sequence ID" value="QDR82267.1"/>
    <property type="molecule type" value="Genomic_DNA"/>
</dbReference>
<sequence length="116" mass="13035">MNPKIASRLKLARERQNLTQVEVYQLTGINNKTLSGYENSVSAPDLNTLVVLANLYETSSDYLLGIVDDYTPRASSLAPLDLAEEIPNLPDEYKEIIYAVIRLHKHTKKGARCCKK</sequence>
<dbReference type="CDD" id="cd00093">
    <property type="entry name" value="HTH_XRE"/>
    <property type="match status" value="1"/>
</dbReference>
<dbReference type="KEGG" id="sted:SPTER_36920"/>
<dbReference type="RefSeq" id="WP_144351668.1">
    <property type="nucleotide sequence ID" value="NZ_CP036259.1"/>
</dbReference>
<feature type="domain" description="HTH cro/C1-type" evidence="1">
    <location>
        <begin position="9"/>
        <end position="63"/>
    </location>
</feature>
<dbReference type="SUPFAM" id="SSF47413">
    <property type="entry name" value="lambda repressor-like DNA-binding domains"/>
    <property type="match status" value="1"/>
</dbReference>
<dbReference type="PROSITE" id="PS50943">
    <property type="entry name" value="HTH_CROC1"/>
    <property type="match status" value="1"/>
</dbReference>